<dbReference type="GO" id="GO:0000272">
    <property type="term" value="P:polysaccharide catabolic process"/>
    <property type="evidence" value="ECO:0007669"/>
    <property type="project" value="InterPro"/>
</dbReference>
<dbReference type="Pfam" id="PF15780">
    <property type="entry name" value="ASH"/>
    <property type="match status" value="1"/>
</dbReference>
<evidence type="ECO:0000259" key="5">
    <source>
        <dbReference type="Pfam" id="PF15780"/>
    </source>
</evidence>
<dbReference type="Pfam" id="PF11721">
    <property type="entry name" value="Malectin"/>
    <property type="match status" value="1"/>
</dbReference>
<evidence type="ECO:0000256" key="3">
    <source>
        <dbReference type="SAM" id="MobiDB-lite"/>
    </source>
</evidence>
<reference evidence="6 7" key="1">
    <citation type="submission" date="2019-02" db="EMBL/GenBank/DDBJ databases">
        <title>Deep-cultivation of Planctomycetes and their phenomic and genomic characterization uncovers novel biology.</title>
        <authorList>
            <person name="Wiegand S."/>
            <person name="Jogler M."/>
            <person name="Boedeker C."/>
            <person name="Pinto D."/>
            <person name="Vollmers J."/>
            <person name="Rivas-Marin E."/>
            <person name="Kohn T."/>
            <person name="Peeters S.H."/>
            <person name="Heuer A."/>
            <person name="Rast P."/>
            <person name="Oberbeckmann S."/>
            <person name="Bunk B."/>
            <person name="Jeske O."/>
            <person name="Meyerdierks A."/>
            <person name="Storesund J.E."/>
            <person name="Kallscheuer N."/>
            <person name="Luecker S."/>
            <person name="Lage O.M."/>
            <person name="Pohl T."/>
            <person name="Merkel B.J."/>
            <person name="Hornburger P."/>
            <person name="Mueller R.-W."/>
            <person name="Bruemmer F."/>
            <person name="Labrenz M."/>
            <person name="Spormann A.M."/>
            <person name="Op den Camp H."/>
            <person name="Overmann J."/>
            <person name="Amann R."/>
            <person name="Jetten M.S.M."/>
            <person name="Mascher T."/>
            <person name="Medema M.H."/>
            <person name="Devos D.P."/>
            <person name="Kaster A.-K."/>
            <person name="Ovreas L."/>
            <person name="Rohde M."/>
            <person name="Galperin M.Y."/>
            <person name="Jogler C."/>
        </authorList>
    </citation>
    <scope>NUCLEOTIDE SEQUENCE [LARGE SCALE GENOMIC DNA]</scope>
    <source>
        <strain evidence="6 7">Pla175</strain>
    </source>
</reference>
<dbReference type="PROSITE" id="PS00018">
    <property type="entry name" value="EF_HAND_1"/>
    <property type="match status" value="3"/>
</dbReference>
<dbReference type="RefSeq" id="WP_145286191.1">
    <property type="nucleotide sequence ID" value="NZ_CP036291.1"/>
</dbReference>
<protein>
    <submittedName>
        <fullName evidence="6">Di-glucose binding within endoplasmic reticulum</fullName>
    </submittedName>
</protein>
<dbReference type="InterPro" id="IPR018247">
    <property type="entry name" value="EF_Hand_1_Ca_BS"/>
</dbReference>
<feature type="compositionally biased region" description="Polar residues" evidence="3">
    <location>
        <begin position="799"/>
        <end position="808"/>
    </location>
</feature>
<dbReference type="KEGG" id="pnd:Pla175_29000"/>
<dbReference type="InterPro" id="IPR031549">
    <property type="entry name" value="ASH"/>
</dbReference>
<evidence type="ECO:0000313" key="7">
    <source>
        <dbReference type="Proteomes" id="UP000317429"/>
    </source>
</evidence>
<evidence type="ECO:0000256" key="1">
    <source>
        <dbReference type="ARBA" id="ARBA00004496"/>
    </source>
</evidence>
<dbReference type="SUPFAM" id="SSF82171">
    <property type="entry name" value="DPP6 N-terminal domain-like"/>
    <property type="match status" value="1"/>
</dbReference>
<dbReference type="Proteomes" id="UP000317429">
    <property type="component" value="Chromosome"/>
</dbReference>
<name>A0A518DDF6_9BACT</name>
<dbReference type="GO" id="GO:0005737">
    <property type="term" value="C:cytoplasm"/>
    <property type="evidence" value="ECO:0007669"/>
    <property type="project" value="UniProtKB-SubCell"/>
</dbReference>
<dbReference type="Gene3D" id="2.120.10.30">
    <property type="entry name" value="TolB, C-terminal domain"/>
    <property type="match status" value="1"/>
</dbReference>
<comment type="subcellular location">
    <subcellularLocation>
        <location evidence="1">Cytoplasm</location>
    </subcellularLocation>
</comment>
<feature type="domain" description="Malectin" evidence="4">
    <location>
        <begin position="40"/>
        <end position="182"/>
    </location>
</feature>
<gene>
    <name evidence="6" type="ORF">Pla175_29000</name>
</gene>
<dbReference type="InterPro" id="IPR021720">
    <property type="entry name" value="Malectin_dom"/>
</dbReference>
<dbReference type="InterPro" id="IPR013783">
    <property type="entry name" value="Ig-like_fold"/>
</dbReference>
<accession>A0A518DDF6</accession>
<dbReference type="EMBL" id="CP036291">
    <property type="protein sequence ID" value="QDU89508.1"/>
    <property type="molecule type" value="Genomic_DNA"/>
</dbReference>
<dbReference type="OrthoDB" id="231432at2"/>
<feature type="region of interest" description="Disordered" evidence="3">
    <location>
        <begin position="774"/>
        <end position="819"/>
    </location>
</feature>
<dbReference type="InterPro" id="IPR036439">
    <property type="entry name" value="Dockerin_dom_sf"/>
</dbReference>
<evidence type="ECO:0000313" key="6">
    <source>
        <dbReference type="EMBL" id="QDU89508.1"/>
    </source>
</evidence>
<keyword evidence="7" id="KW-1185">Reference proteome</keyword>
<sequence>MKRLLSRHADGRRVSRTTAYRSLRGFEPLETRVMLAGDVVYRVNAGGGQLAGDPVWEGDSAQYVNTGALFGGGTNITLAGSVPAGTPAALFETERYDGTAAPEMSWAFPVTPGQYEVRLYFAETFGSIGAGGRVFDVSIEGQLLLNDYDPFVAAGNALNRGVAEIFTIDADNVINIDFQRVVQNPAVKGFEIITLDQTPNELSASRASVAFGDVVLGQSESESLTLRNIGDPGDPLVMIDPAQATVSGGFAFQFAQGGPITLAPGETTLVNVVYTPLALGAAAGTLTIPHSGLNPTISVALSAQGVDPQVVGFGKSTLDPGSATLDSPTSLQFGPDGRLYVAQTDGFIRVLDIVRNGPNDYSVAASETISVVRDIPNFNDDGAAAPGVAGRLITGILVGGTAESPVIYVSNSDPRFYSSSIDSKSGQIARITKEEGQWIRHDVVRGLPRSKADHASNGLAWLRDENGALTNTLLHSIGGNTNRGGPSNSFRDLPEMALSAAIIAIDLDAIGETTYDIPSLDDEDRANTGVVDAFGVPIDVNDHVGGNSGKNQSRLVPGGPVSIYSPGYRNPFDVLVTEDGRVYATDNGPNNGFGVNVAVDGQGLPTNATVPGSGDGVSAPDQLHYIPALGFFAGHVNPTRANANNTFNTSNPQSPVITTVDGAPVSLENPGEFPMLEPGSDGALRTFNGSTNGIAEYTANNFGGQLKGDILTISLNGNLTRVKHDPISGQLLVNEVLANGLGPRSLDVTTVGAGPLAGTIWVTSLDGDAIRVLEPNDGAGGNPDDLDGDGYLNQDEIDNGTNPNNAASVPTDYDLDFTSDLNDPDDDNDLIVDIDDPFAIDATNGAGNPIGTYYAWANEATPAGKLLDLGLTGSMTNGATNYLDTFDPALVTPIGAAGVFNIDSAQPGTARGAANNIQQALQFGFHVAQETTPFTAVTEILAPNDGVGVPSPGQEQGFYLGTGDQDNYVALILSGDSGGSIQVLVEVAGALTVVALDPFTLPTPDNVALFLTVDPLAQTVQAAYRLSSVGALTPVGPAVPIPQAWLAGSMALGLWSSDPTGANAMPVTWNHLGVVREITDRAASANLVVNGGGSQSTSSTAATNAFMLKNTSRSGQELDSVRIDLSTALLASMVFDPNGAVADLVGKTFTPNSGANQTGYLGFSFDTPFGGGFSALNFNFDDFGVGETFGFSADIDPVGAIAAAANVSGLELAGATLTVMFSDGTSTVSRLAGASGSTTASFSESLNGALEAPGVSMIGIGELPNVVAPAGQTIRLTGPAGARVVLQQWEASSQSPASDPFAADNVLAKTEQVVVLGPAGVADVPVVLRFSAGAGLNLFVAELEDSIGRRSGPSHLLALARPAGGAPFDYDASGLVDQSDYQVWRKSFGSTTNLAADGNGDGVIDAADYSAWRDHLGEVVLPPPAPALMVNIDFGGGPTYSGAAAAPVPGTTWNKVLNTAAPGTGGLNDATGQATTVSLSFSTISQFDTGSDTEGERGPGDAYNPLMQDYLFTTGSNSFTLSGLEAGASYDLYLYGQGDKLNQETAFTLGGQTLTTSFDTQVGGNGAFAEGVEFVVFRSAPASAAGTIDFSIAGVANNGGFNGLQLVSSGAAPAIVAARDSTPRYEALDQAFDASIDREPDFAALLLEPPIPASGARRSIAPSGAESLGQRGQHYLATIDRLIAEVVAGRANGQRREHAGPVGQAVREPEDGVNCARKLLSDPLEWRRPSIAQGPVDA</sequence>
<organism evidence="6 7">
    <name type="scientific">Pirellulimonas nuda</name>
    <dbReference type="NCBI Taxonomy" id="2528009"/>
    <lineage>
        <taxon>Bacteria</taxon>
        <taxon>Pseudomonadati</taxon>
        <taxon>Planctomycetota</taxon>
        <taxon>Planctomycetia</taxon>
        <taxon>Pirellulales</taxon>
        <taxon>Lacipirellulaceae</taxon>
        <taxon>Pirellulimonas</taxon>
    </lineage>
</organism>
<feature type="domain" description="Abnormal spindle-like microcephaly-associated protein ASH" evidence="5">
    <location>
        <begin position="203"/>
        <end position="292"/>
    </location>
</feature>
<dbReference type="Gene3D" id="2.60.120.430">
    <property type="entry name" value="Galactose-binding lectin"/>
    <property type="match status" value="1"/>
</dbReference>
<keyword evidence="2" id="KW-0963">Cytoplasm</keyword>
<proteinExistence type="predicted"/>
<dbReference type="Gene3D" id="2.60.40.10">
    <property type="entry name" value="Immunoglobulins"/>
    <property type="match status" value="1"/>
</dbReference>
<dbReference type="InterPro" id="IPR011042">
    <property type="entry name" value="6-blade_b-propeller_TolB-like"/>
</dbReference>
<dbReference type="Gene3D" id="1.10.1330.10">
    <property type="entry name" value="Dockerin domain"/>
    <property type="match status" value="1"/>
</dbReference>
<evidence type="ECO:0000256" key="2">
    <source>
        <dbReference type="ARBA" id="ARBA00022490"/>
    </source>
</evidence>
<evidence type="ECO:0000259" key="4">
    <source>
        <dbReference type="Pfam" id="PF11721"/>
    </source>
</evidence>